<feature type="signal peptide" evidence="1">
    <location>
        <begin position="1"/>
        <end position="31"/>
    </location>
</feature>
<dbReference type="EMBL" id="JELY01003553">
    <property type="protein sequence ID" value="KYF48024.1"/>
    <property type="molecule type" value="Genomic_DNA"/>
</dbReference>
<evidence type="ECO:0000256" key="1">
    <source>
        <dbReference type="SAM" id="SignalP"/>
    </source>
</evidence>
<protein>
    <recommendedName>
        <fullName evidence="4">Secreted protein</fullName>
    </recommendedName>
</protein>
<evidence type="ECO:0000313" key="3">
    <source>
        <dbReference type="Proteomes" id="UP000075420"/>
    </source>
</evidence>
<sequence length="109" mass="11317">MMSTLRKIHIGLGLALVTAFAFVLSSAPASAADTEVDDPSTGEVVDAIPGATYQCTMSSLTNPFGRDAAQLVVLPNGWHCARQRTGGPGFVGAPSCHQVARFVGCQLIN</sequence>
<organism evidence="2 3">
    <name type="scientific">Sorangium cellulosum</name>
    <name type="common">Polyangium cellulosum</name>
    <dbReference type="NCBI Taxonomy" id="56"/>
    <lineage>
        <taxon>Bacteria</taxon>
        <taxon>Pseudomonadati</taxon>
        <taxon>Myxococcota</taxon>
        <taxon>Polyangia</taxon>
        <taxon>Polyangiales</taxon>
        <taxon>Polyangiaceae</taxon>
        <taxon>Sorangium</taxon>
    </lineage>
</organism>
<comment type="caution">
    <text evidence="2">The sequence shown here is derived from an EMBL/GenBank/DDBJ whole genome shotgun (WGS) entry which is preliminary data.</text>
</comment>
<feature type="chain" id="PRO_5007565531" description="Secreted protein" evidence="1">
    <location>
        <begin position="32"/>
        <end position="109"/>
    </location>
</feature>
<evidence type="ECO:0008006" key="4">
    <source>
        <dbReference type="Google" id="ProtNLM"/>
    </source>
</evidence>
<gene>
    <name evidence="2" type="ORF">BE08_19955</name>
</gene>
<dbReference type="Proteomes" id="UP000075420">
    <property type="component" value="Unassembled WGS sequence"/>
</dbReference>
<dbReference type="AlphaFoldDB" id="A0A150P049"/>
<name>A0A150P049_SORCE</name>
<evidence type="ECO:0000313" key="2">
    <source>
        <dbReference type="EMBL" id="KYF48024.1"/>
    </source>
</evidence>
<accession>A0A150P049</accession>
<keyword evidence="1" id="KW-0732">Signal</keyword>
<reference evidence="2 3" key="1">
    <citation type="submission" date="2014-02" db="EMBL/GenBank/DDBJ databases">
        <title>The small core and large imbalanced accessory genome model reveals a collaborative survival strategy of Sorangium cellulosum strains in nature.</title>
        <authorList>
            <person name="Han K."/>
            <person name="Peng R."/>
            <person name="Blom J."/>
            <person name="Li Y.-Z."/>
        </authorList>
    </citation>
    <scope>NUCLEOTIDE SEQUENCE [LARGE SCALE GENOMIC DNA]</scope>
    <source>
        <strain evidence="2 3">So0157-25</strain>
    </source>
</reference>
<proteinExistence type="predicted"/>